<reference evidence="1" key="1">
    <citation type="submission" date="2022-01" db="EMBL/GenBank/DDBJ databases">
        <title>Genome Sequence Resource for Two Populations of Ditylenchus destructor, the Migratory Endoparasitic Phytonematode.</title>
        <authorList>
            <person name="Zhang H."/>
            <person name="Lin R."/>
            <person name="Xie B."/>
        </authorList>
    </citation>
    <scope>NUCLEOTIDE SEQUENCE</scope>
    <source>
        <strain evidence="1">BazhouSP</strain>
    </source>
</reference>
<protein>
    <submittedName>
        <fullName evidence="1">Uncharacterized protein</fullName>
    </submittedName>
</protein>
<keyword evidence="2" id="KW-1185">Reference proteome</keyword>
<proteinExistence type="predicted"/>
<dbReference type="EMBL" id="JAKKPZ010000013">
    <property type="protein sequence ID" value="KAI1714588.1"/>
    <property type="molecule type" value="Genomic_DNA"/>
</dbReference>
<accession>A0AAD4R445</accession>
<organism evidence="1 2">
    <name type="scientific">Ditylenchus destructor</name>
    <dbReference type="NCBI Taxonomy" id="166010"/>
    <lineage>
        <taxon>Eukaryota</taxon>
        <taxon>Metazoa</taxon>
        <taxon>Ecdysozoa</taxon>
        <taxon>Nematoda</taxon>
        <taxon>Chromadorea</taxon>
        <taxon>Rhabditida</taxon>
        <taxon>Tylenchina</taxon>
        <taxon>Tylenchomorpha</taxon>
        <taxon>Sphaerularioidea</taxon>
        <taxon>Anguinidae</taxon>
        <taxon>Anguininae</taxon>
        <taxon>Ditylenchus</taxon>
    </lineage>
</organism>
<dbReference type="Proteomes" id="UP001201812">
    <property type="component" value="Unassembled WGS sequence"/>
</dbReference>
<evidence type="ECO:0000313" key="2">
    <source>
        <dbReference type="Proteomes" id="UP001201812"/>
    </source>
</evidence>
<sequence length="152" mass="17579">MLVDRSASEFEEGDAVEVLTNLLNELNAIPAQISQAAIVKIWDEIIESSNALKREQQRLNVSGDIDILIVQEDQRWKAAESDRALAEKEFEDLVADFKNKRKRMTKSGKDAPVKNRTLMSTLRSYLKFLSRKKKKIMRRMTSLRTSMRIHNE</sequence>
<name>A0AAD4R445_9BILA</name>
<gene>
    <name evidence="1" type="ORF">DdX_08690</name>
</gene>
<evidence type="ECO:0000313" key="1">
    <source>
        <dbReference type="EMBL" id="KAI1714588.1"/>
    </source>
</evidence>
<dbReference type="AlphaFoldDB" id="A0AAD4R445"/>
<comment type="caution">
    <text evidence="1">The sequence shown here is derived from an EMBL/GenBank/DDBJ whole genome shotgun (WGS) entry which is preliminary data.</text>
</comment>